<dbReference type="RefSeq" id="WP_147190085.1">
    <property type="nucleotide sequence ID" value="NZ_CP042435.1"/>
</dbReference>
<dbReference type="KEGG" id="pgin:FRZ67_13480"/>
<feature type="signal peptide" evidence="10">
    <location>
        <begin position="1"/>
        <end position="19"/>
    </location>
</feature>
<dbReference type="EC" id="3.4.21.-" evidence="7"/>
<dbReference type="GO" id="GO:0006508">
    <property type="term" value="P:proteolysis"/>
    <property type="evidence" value="ECO:0007669"/>
    <property type="project" value="UniProtKB-UniRule"/>
</dbReference>
<dbReference type="Gene3D" id="3.90.226.10">
    <property type="entry name" value="2-enoyl-CoA Hydratase, Chain A, domain 1"/>
    <property type="match status" value="1"/>
</dbReference>
<dbReference type="SMART" id="SM00245">
    <property type="entry name" value="TSPc"/>
    <property type="match status" value="1"/>
</dbReference>
<comment type="function">
    <text evidence="7">Degrades oligopeptides.</text>
</comment>
<dbReference type="CDD" id="cd07562">
    <property type="entry name" value="Peptidase_S41_TRI"/>
    <property type="match status" value="1"/>
</dbReference>
<dbReference type="Gene3D" id="2.120.10.60">
    <property type="entry name" value="Tricorn protease N-terminal domain"/>
    <property type="match status" value="1"/>
</dbReference>
<evidence type="ECO:0000313" key="12">
    <source>
        <dbReference type="EMBL" id="QEC68259.1"/>
    </source>
</evidence>
<dbReference type="EMBL" id="CP042435">
    <property type="protein sequence ID" value="QEC68259.1"/>
    <property type="molecule type" value="Genomic_DNA"/>
</dbReference>
<dbReference type="PIRSF" id="PIRSF036421">
    <property type="entry name" value="Tricorn_protease"/>
    <property type="match status" value="1"/>
</dbReference>
<evidence type="ECO:0000256" key="10">
    <source>
        <dbReference type="SAM" id="SignalP"/>
    </source>
</evidence>
<dbReference type="PANTHER" id="PTHR43253">
    <property type="entry name" value="TRICORN PROTEASE HOMOLOG 2-RELATED"/>
    <property type="match status" value="1"/>
</dbReference>
<keyword evidence="13" id="KW-1185">Reference proteome</keyword>
<reference evidence="12 13" key="1">
    <citation type="journal article" date="2016" name="Int. J. Syst. Evol. Microbiol.">
        <title>Panacibacter ginsenosidivorans gen. nov., sp. nov., with ginsenoside converting activity isolated from soil of a ginseng field.</title>
        <authorList>
            <person name="Siddiqi M.Z."/>
            <person name="Muhammad Shafi S."/>
            <person name="Choi K.D."/>
            <person name="Im W.T."/>
        </authorList>
    </citation>
    <scope>NUCLEOTIDE SEQUENCE [LARGE SCALE GENOMIC DNA]</scope>
    <source>
        <strain evidence="12 13">Gsoil1550</strain>
    </source>
</reference>
<dbReference type="Gene3D" id="3.30.750.44">
    <property type="match status" value="1"/>
</dbReference>
<comment type="subcellular location">
    <subcellularLocation>
        <location evidence="1 7">Cytoplasm</location>
    </subcellularLocation>
</comment>
<dbReference type="InterPro" id="IPR029045">
    <property type="entry name" value="ClpP/crotonase-like_dom_sf"/>
</dbReference>
<evidence type="ECO:0000256" key="2">
    <source>
        <dbReference type="ARBA" id="ARBA00008524"/>
    </source>
</evidence>
<organism evidence="12 13">
    <name type="scientific">Panacibacter ginsenosidivorans</name>
    <dbReference type="NCBI Taxonomy" id="1813871"/>
    <lineage>
        <taxon>Bacteria</taxon>
        <taxon>Pseudomonadati</taxon>
        <taxon>Bacteroidota</taxon>
        <taxon>Chitinophagia</taxon>
        <taxon>Chitinophagales</taxon>
        <taxon>Chitinophagaceae</taxon>
        <taxon>Panacibacter</taxon>
    </lineage>
</organism>
<evidence type="ECO:0000256" key="6">
    <source>
        <dbReference type="ARBA" id="ARBA00022825"/>
    </source>
</evidence>
<evidence type="ECO:0000256" key="3">
    <source>
        <dbReference type="ARBA" id="ARBA00022490"/>
    </source>
</evidence>
<feature type="region of interest" description="Disordered" evidence="9">
    <location>
        <begin position="537"/>
        <end position="572"/>
    </location>
</feature>
<feature type="active site" description="Charge relay system" evidence="8">
    <location>
        <position position="1030"/>
    </location>
</feature>
<dbReference type="SUPFAM" id="SSF69304">
    <property type="entry name" value="Tricorn protease N-terminal domain"/>
    <property type="match status" value="1"/>
</dbReference>
<keyword evidence="6 7" id="KW-0720">Serine protease</keyword>
<dbReference type="AlphaFoldDB" id="A0A5B8VAG3"/>
<feature type="compositionally biased region" description="Basic and acidic residues" evidence="9">
    <location>
        <begin position="552"/>
        <end position="572"/>
    </location>
</feature>
<dbReference type="SUPFAM" id="SSF50156">
    <property type="entry name" value="PDZ domain-like"/>
    <property type="match status" value="1"/>
</dbReference>
<keyword evidence="4 7" id="KW-0645">Protease</keyword>
<dbReference type="SUPFAM" id="SSF52096">
    <property type="entry name" value="ClpP/crotonase"/>
    <property type="match status" value="1"/>
</dbReference>
<dbReference type="Pfam" id="PF14684">
    <property type="entry name" value="Tricorn_C1"/>
    <property type="match status" value="1"/>
</dbReference>
<dbReference type="Proteomes" id="UP000321533">
    <property type="component" value="Chromosome"/>
</dbReference>
<dbReference type="InterPro" id="IPR015943">
    <property type="entry name" value="WD40/YVTN_repeat-like_dom_sf"/>
</dbReference>
<evidence type="ECO:0000256" key="1">
    <source>
        <dbReference type="ARBA" id="ARBA00004496"/>
    </source>
</evidence>
<dbReference type="Pfam" id="PF26549">
    <property type="entry name" value="Tricorn_N"/>
    <property type="match status" value="1"/>
</dbReference>
<evidence type="ECO:0000256" key="7">
    <source>
        <dbReference type="PIRNR" id="PIRNR036421"/>
    </source>
</evidence>
<dbReference type="InterPro" id="IPR005151">
    <property type="entry name" value="Tail-specific_protease"/>
</dbReference>
<dbReference type="Pfam" id="PF03572">
    <property type="entry name" value="Peptidase_S41"/>
    <property type="match status" value="1"/>
</dbReference>
<feature type="chain" id="PRO_5022963509" description="Tricorn protease homolog" evidence="10">
    <location>
        <begin position="20"/>
        <end position="1084"/>
    </location>
</feature>
<dbReference type="Pfam" id="PF26550">
    <property type="entry name" value="Tricorn_2nd"/>
    <property type="match status" value="1"/>
</dbReference>
<evidence type="ECO:0000259" key="11">
    <source>
        <dbReference type="SMART" id="SM00245"/>
    </source>
</evidence>
<accession>A0A5B8VAG3</accession>
<evidence type="ECO:0000313" key="13">
    <source>
        <dbReference type="Proteomes" id="UP000321533"/>
    </source>
</evidence>
<dbReference type="Gene3D" id="2.130.10.10">
    <property type="entry name" value="YVTN repeat-like/Quinoprotein amine dehydrogenase"/>
    <property type="match status" value="1"/>
</dbReference>
<dbReference type="Gene3D" id="2.30.42.10">
    <property type="match status" value="1"/>
</dbReference>
<name>A0A5B8VAG3_9BACT</name>
<dbReference type="InterPro" id="IPR012393">
    <property type="entry name" value="Tricorn_protease"/>
</dbReference>
<dbReference type="InterPro" id="IPR028204">
    <property type="entry name" value="Tricorn_C1"/>
</dbReference>
<keyword evidence="10" id="KW-0732">Signal</keyword>
<feature type="active site" description="Charge relay system" evidence="8">
    <location>
        <position position="750"/>
    </location>
</feature>
<sequence>MYKLLILFVCAGISAAAQETLLLRSPSVSNNKIAFAYGGDVWTTDRDGSHPQRITVNPGVESNPMLSPDGKWIAFNGNYDGNEDVYIVAASGGTPKRLTYHPSPDEVRSWDGNDKIVFSSSRSVWHNFNLQLFEVSITTGIEQMLPMPEASQGSVSPDGKYTAYIRSVDVNEWANFRLYRGGDKLRIWIFNNSTHDIEEIAAANSNSSRPVWTDNNTIYFLSDRDNHYVNVYKYNVQTKAVSQVTSLKDFDVKTLYSNGSELAFEQAGKIFLLNPSTDQVTHVPVTIQEDMISKRSYFADADGSITNVNISPTGLRALMEVRGEIFTVPLDKGDVRNITNTTNANERDPAWSPDGKWIAYFSDESGEYTLKLKDQKGEKDAVTIKLDSIGFYFHPVWSPDSKKIAYTDKQRKLFIIDITEKKPVEIDKDWYTPGAPQISYCWSTDSKWITYNNRVDNHFGAIFLYNIADKKKYQLTDAMSEANFPVFSKDGKYIFFTASTNYGPGEAWLDLTSYDHETRSNIYAIVLSKKNPSILKPQSDEETVAATAEKPATTDDSKKNKKDKPADKTDSSKESAVVIDLDNIQQRIETLPIPAKNIYALSALVDGQLYYLTQDYHVPTATLNGYDIEKRKSDVVMSGINYYIVSNDGKKMLYIANGSYGIVTTNKANVGDGALNTAAIKVYVDPEKEWAQMYNEVWRIERDFLYVKNANGANLEALKKKYSIFLPYLAHRSDLEYVIRQMLGELVLGHVFVGGGDFPKTKSVSVGLLGADYEIVSGYYKFKKIYSGLNWNPNLTAPLTQPGIDVKQGQYLLAVNGIPLDAKINVYSLFQNTAGKQTRITVNDSASMKSAKDFIVVPVPSESGLRFMDRVEENRRIVDSLSGGRIAYVYLPNTADGGYDFTNRYFFTQLNKDAVIADDRNNMGGYAADYIVDLLARKTVMYSNQRDNKPFSIPNAVINGPKVMLTNSHALSGGDLMPYMFRAKGVGKLVGTTTFGILVGNAGNPGLMDGGYITSPNIGIFSTDEKWIIEQTGVAPDVEVENYPKDLLNGHDAQLEKAIEIIMKDLPPHKEVHQPADPIRVADY</sequence>
<dbReference type="InterPro" id="IPR036034">
    <property type="entry name" value="PDZ_sf"/>
</dbReference>
<keyword evidence="3 7" id="KW-0963">Cytoplasm</keyword>
<evidence type="ECO:0000256" key="4">
    <source>
        <dbReference type="ARBA" id="ARBA00022670"/>
    </source>
</evidence>
<dbReference type="PANTHER" id="PTHR43253:SF1">
    <property type="entry name" value="TRICORN PROTEASE HOMOLOG 2-RELATED"/>
    <property type="match status" value="1"/>
</dbReference>
<evidence type="ECO:0000256" key="9">
    <source>
        <dbReference type="SAM" id="MobiDB-lite"/>
    </source>
</evidence>
<protein>
    <recommendedName>
        <fullName evidence="7">Tricorn protease homolog</fullName>
        <ecNumber evidence="7">3.4.21.-</ecNumber>
    </recommendedName>
</protein>
<proteinExistence type="inferred from homology"/>
<dbReference type="GO" id="GO:0008236">
    <property type="term" value="F:serine-type peptidase activity"/>
    <property type="evidence" value="ECO:0007669"/>
    <property type="project" value="UniProtKB-UniRule"/>
</dbReference>
<feature type="domain" description="Tail specific protease" evidence="11">
    <location>
        <begin position="851"/>
        <end position="1041"/>
    </location>
</feature>
<dbReference type="GO" id="GO:0005737">
    <property type="term" value="C:cytoplasm"/>
    <property type="evidence" value="ECO:0007669"/>
    <property type="project" value="UniProtKB-SubCell"/>
</dbReference>
<dbReference type="SUPFAM" id="SSF82171">
    <property type="entry name" value="DPP6 N-terminal domain-like"/>
    <property type="match status" value="1"/>
</dbReference>
<dbReference type="Pfam" id="PF14685">
    <property type="entry name" value="PDZ_Tricorn"/>
    <property type="match status" value="1"/>
</dbReference>
<dbReference type="InterPro" id="IPR029414">
    <property type="entry name" value="Tricorn_PDZ"/>
</dbReference>
<evidence type="ECO:0000256" key="5">
    <source>
        <dbReference type="ARBA" id="ARBA00022801"/>
    </source>
</evidence>
<keyword evidence="5 7" id="KW-0378">Hydrolase</keyword>
<comment type="similarity">
    <text evidence="2 7">Belongs to the peptidase S41B family.</text>
</comment>
<evidence type="ECO:0000256" key="8">
    <source>
        <dbReference type="PIRSR" id="PIRSR036421-1"/>
    </source>
</evidence>
<gene>
    <name evidence="12" type="ORF">FRZ67_13480</name>
</gene>
<dbReference type="OrthoDB" id="9815657at2"/>
<feature type="active site" description="Nucleophile" evidence="8">
    <location>
        <position position="972"/>
    </location>
</feature>